<dbReference type="OrthoDB" id="194585at2"/>
<name>A0A518D7S0_9BACT</name>
<evidence type="ECO:0000256" key="1">
    <source>
        <dbReference type="SAM" id="MobiDB-lite"/>
    </source>
</evidence>
<dbReference type="KEGG" id="pnd:Pla175_08840"/>
<feature type="region of interest" description="Disordered" evidence="1">
    <location>
        <begin position="14"/>
        <end position="35"/>
    </location>
</feature>
<dbReference type="RefSeq" id="WP_145281483.1">
    <property type="nucleotide sequence ID" value="NZ_CP036291.1"/>
</dbReference>
<dbReference type="EMBL" id="CP036291">
    <property type="protein sequence ID" value="QDU87522.1"/>
    <property type="molecule type" value="Genomic_DNA"/>
</dbReference>
<reference evidence="2 3" key="1">
    <citation type="submission" date="2019-02" db="EMBL/GenBank/DDBJ databases">
        <title>Deep-cultivation of Planctomycetes and their phenomic and genomic characterization uncovers novel biology.</title>
        <authorList>
            <person name="Wiegand S."/>
            <person name="Jogler M."/>
            <person name="Boedeker C."/>
            <person name="Pinto D."/>
            <person name="Vollmers J."/>
            <person name="Rivas-Marin E."/>
            <person name="Kohn T."/>
            <person name="Peeters S.H."/>
            <person name="Heuer A."/>
            <person name="Rast P."/>
            <person name="Oberbeckmann S."/>
            <person name="Bunk B."/>
            <person name="Jeske O."/>
            <person name="Meyerdierks A."/>
            <person name="Storesund J.E."/>
            <person name="Kallscheuer N."/>
            <person name="Luecker S."/>
            <person name="Lage O.M."/>
            <person name="Pohl T."/>
            <person name="Merkel B.J."/>
            <person name="Hornburger P."/>
            <person name="Mueller R.-W."/>
            <person name="Bruemmer F."/>
            <person name="Labrenz M."/>
            <person name="Spormann A.M."/>
            <person name="Op den Camp H."/>
            <person name="Overmann J."/>
            <person name="Amann R."/>
            <person name="Jetten M.S.M."/>
            <person name="Mascher T."/>
            <person name="Medema M.H."/>
            <person name="Devos D.P."/>
            <person name="Kaster A.-K."/>
            <person name="Ovreas L."/>
            <person name="Rohde M."/>
            <person name="Galperin M.Y."/>
            <person name="Jogler C."/>
        </authorList>
    </citation>
    <scope>NUCLEOTIDE SEQUENCE [LARGE SCALE GENOMIC DNA]</scope>
    <source>
        <strain evidence="2 3">Pla175</strain>
    </source>
</reference>
<keyword evidence="3" id="KW-1185">Reference proteome</keyword>
<accession>A0A518D7S0</accession>
<dbReference type="Proteomes" id="UP000317429">
    <property type="component" value="Chromosome"/>
</dbReference>
<proteinExistence type="predicted"/>
<evidence type="ECO:0000313" key="2">
    <source>
        <dbReference type="EMBL" id="QDU87522.1"/>
    </source>
</evidence>
<gene>
    <name evidence="2" type="ORF">Pla175_08840</name>
</gene>
<evidence type="ECO:0000313" key="3">
    <source>
        <dbReference type="Proteomes" id="UP000317429"/>
    </source>
</evidence>
<organism evidence="2 3">
    <name type="scientific">Pirellulimonas nuda</name>
    <dbReference type="NCBI Taxonomy" id="2528009"/>
    <lineage>
        <taxon>Bacteria</taxon>
        <taxon>Pseudomonadati</taxon>
        <taxon>Planctomycetota</taxon>
        <taxon>Planctomycetia</taxon>
        <taxon>Pirellulales</taxon>
        <taxon>Lacipirellulaceae</taxon>
        <taxon>Pirellulimonas</taxon>
    </lineage>
</organism>
<dbReference type="AlphaFoldDB" id="A0A518D7S0"/>
<sequence length="149" mass="17174">MNFLSDQSCVQWRVDRGYPSSPPEGRPKPRSVELQSPPFHSVDFVLPQDSGRRVWLTRQLLSCIDSQTSTLYWLDDWLVWESHIPLFDRFRQSLGETRPLIETPGHLSEPCERDDGLSILVMSMLFSWDCGVFSSSGRDALFVSHDEWG</sequence>
<protein>
    <submittedName>
        <fullName evidence="2">Uncharacterized protein</fullName>
    </submittedName>
</protein>